<accession>A0AAQ4DUW6</accession>
<keyword evidence="6" id="KW-1185">Reference proteome</keyword>
<comment type="caution">
    <text evidence="5">The sequence shown here is derived from an EMBL/GenBank/DDBJ whole genome shotgun (WGS) entry which is preliminary data.</text>
</comment>
<name>A0AAQ4DUW6_AMBAM</name>
<dbReference type="EMBL" id="JARKHS020026538">
    <property type="protein sequence ID" value="KAK8766256.1"/>
    <property type="molecule type" value="Genomic_DNA"/>
</dbReference>
<evidence type="ECO:0000256" key="2">
    <source>
        <dbReference type="ARBA" id="ARBA00022723"/>
    </source>
</evidence>
<feature type="region of interest" description="Disordered" evidence="3">
    <location>
        <begin position="59"/>
        <end position="78"/>
    </location>
</feature>
<feature type="region of interest" description="Disordered" evidence="3">
    <location>
        <begin position="28"/>
        <end position="51"/>
    </location>
</feature>
<dbReference type="InterPro" id="IPR027806">
    <property type="entry name" value="HARBI1_dom"/>
</dbReference>
<sequence length="322" mass="35943">MRRALFVTESARAYGTEKAATASLVGPALSPIAGSGRARKSPSTAASGARRGVLQRLSPDSAPNIRHTPGSGTKFHNCTRHQGFRSAIPAADRLAMTIRWRQTSKRSGRCRTVLVPSMESTCLWNAPQTREALIITTKDHSASHCFLSVMRTAALHEPALQANYERRIFNYRLSRARRIIENAFGILAQKWRILRRPFNAKPININRYVGASLVLHNYLLKESAESSSMYCPPRSADAEDWEGRLSPGSWRDDDSSLAFSAQRLTGCNATRHAKQVRDKLTPHFVMEVTEGVPLNVAARRLRQWFHKPLDCLRGAAMPEIKD</sequence>
<evidence type="ECO:0000256" key="3">
    <source>
        <dbReference type="SAM" id="MobiDB-lite"/>
    </source>
</evidence>
<evidence type="ECO:0000256" key="1">
    <source>
        <dbReference type="ARBA" id="ARBA00001968"/>
    </source>
</evidence>
<protein>
    <recommendedName>
        <fullName evidence="4">DDE Tnp4 domain-containing protein</fullName>
    </recommendedName>
</protein>
<dbReference type="AlphaFoldDB" id="A0AAQ4DUW6"/>
<evidence type="ECO:0000259" key="4">
    <source>
        <dbReference type="Pfam" id="PF13359"/>
    </source>
</evidence>
<feature type="domain" description="DDE Tnp4" evidence="4">
    <location>
        <begin position="161"/>
        <end position="217"/>
    </location>
</feature>
<reference evidence="5 6" key="1">
    <citation type="journal article" date="2023" name="Arcadia Sci">
        <title>De novo assembly of a long-read Amblyomma americanum tick genome.</title>
        <authorList>
            <person name="Chou S."/>
            <person name="Poskanzer K.E."/>
            <person name="Rollins M."/>
            <person name="Thuy-Boun P.S."/>
        </authorList>
    </citation>
    <scope>NUCLEOTIDE SEQUENCE [LARGE SCALE GENOMIC DNA]</scope>
    <source>
        <strain evidence="5">F_SG_1</strain>
        <tissue evidence="5">Salivary glands</tissue>
    </source>
</reference>
<dbReference type="Pfam" id="PF13359">
    <property type="entry name" value="DDE_Tnp_4"/>
    <property type="match status" value="1"/>
</dbReference>
<dbReference type="Proteomes" id="UP001321473">
    <property type="component" value="Unassembled WGS sequence"/>
</dbReference>
<dbReference type="GO" id="GO:0046872">
    <property type="term" value="F:metal ion binding"/>
    <property type="evidence" value="ECO:0007669"/>
    <property type="project" value="UniProtKB-KW"/>
</dbReference>
<proteinExistence type="predicted"/>
<organism evidence="5 6">
    <name type="scientific">Amblyomma americanum</name>
    <name type="common">Lone star tick</name>
    <dbReference type="NCBI Taxonomy" id="6943"/>
    <lineage>
        <taxon>Eukaryota</taxon>
        <taxon>Metazoa</taxon>
        <taxon>Ecdysozoa</taxon>
        <taxon>Arthropoda</taxon>
        <taxon>Chelicerata</taxon>
        <taxon>Arachnida</taxon>
        <taxon>Acari</taxon>
        <taxon>Parasitiformes</taxon>
        <taxon>Ixodida</taxon>
        <taxon>Ixodoidea</taxon>
        <taxon>Ixodidae</taxon>
        <taxon>Amblyomminae</taxon>
        <taxon>Amblyomma</taxon>
    </lineage>
</organism>
<keyword evidence="2" id="KW-0479">Metal-binding</keyword>
<comment type="cofactor">
    <cofactor evidence="1">
        <name>a divalent metal cation</name>
        <dbReference type="ChEBI" id="CHEBI:60240"/>
    </cofactor>
</comment>
<evidence type="ECO:0000313" key="6">
    <source>
        <dbReference type="Proteomes" id="UP001321473"/>
    </source>
</evidence>
<gene>
    <name evidence="5" type="ORF">V5799_006963</name>
</gene>
<evidence type="ECO:0000313" key="5">
    <source>
        <dbReference type="EMBL" id="KAK8766256.1"/>
    </source>
</evidence>